<feature type="binding site" evidence="23">
    <location>
        <position position="483"/>
    </location>
    <ligand>
        <name>ATP</name>
        <dbReference type="ChEBI" id="CHEBI:30616"/>
    </ligand>
</feature>
<dbReference type="GO" id="GO:0014911">
    <property type="term" value="P:positive regulation of smooth muscle cell migration"/>
    <property type="evidence" value="ECO:0007669"/>
    <property type="project" value="TreeGrafter"/>
</dbReference>
<dbReference type="GO" id="GO:0046872">
    <property type="term" value="F:metal ion binding"/>
    <property type="evidence" value="ECO:0007669"/>
    <property type="project" value="UniProtKB-KW"/>
</dbReference>
<dbReference type="InterPro" id="IPR050122">
    <property type="entry name" value="RTK"/>
</dbReference>
<feature type="binding site" evidence="24">
    <location>
        <position position="244"/>
    </location>
    <ligand>
        <name>Mg(2+)</name>
        <dbReference type="ChEBI" id="CHEBI:18420"/>
    </ligand>
</feature>
<dbReference type="InterPro" id="IPR008266">
    <property type="entry name" value="Tyr_kinase_AS"/>
</dbReference>
<dbReference type="GO" id="GO:0048407">
    <property type="term" value="F:platelet-derived growth factor binding"/>
    <property type="evidence" value="ECO:0007669"/>
    <property type="project" value="TreeGrafter"/>
</dbReference>
<dbReference type="PANTHER" id="PTHR24416">
    <property type="entry name" value="TYROSINE-PROTEIN KINASE RECEPTOR"/>
    <property type="match status" value="1"/>
</dbReference>
<evidence type="ECO:0000256" key="25">
    <source>
        <dbReference type="PROSITE-ProRule" id="PRU10141"/>
    </source>
</evidence>
<evidence type="ECO:0000313" key="30">
    <source>
        <dbReference type="Ensembl" id="ENSOSIP00000043956.1"/>
    </source>
</evidence>
<dbReference type="SMART" id="SM00219">
    <property type="entry name" value="TyrKc"/>
    <property type="match status" value="1"/>
</dbReference>
<dbReference type="Ensembl" id="ENSOSIT00000046255.1">
    <property type="protein sequence ID" value="ENSOSIP00000043956.1"/>
    <property type="gene ID" value="ENSOSIG00000020961.1"/>
</dbReference>
<evidence type="ECO:0000256" key="5">
    <source>
        <dbReference type="ARBA" id="ARBA00022500"/>
    </source>
</evidence>
<dbReference type="PANTHER" id="PTHR24416:SF53">
    <property type="entry name" value="PLATELET-DERIVED GROWTH FACTOR RECEPTOR BETA"/>
    <property type="match status" value="1"/>
</dbReference>
<dbReference type="GeneTree" id="ENSGT00940000157138"/>
<dbReference type="GO" id="GO:0005524">
    <property type="term" value="F:ATP binding"/>
    <property type="evidence" value="ECO:0007669"/>
    <property type="project" value="UniProtKB-UniRule"/>
</dbReference>
<dbReference type="PROSITE" id="PS00107">
    <property type="entry name" value="PROTEIN_KINASE_ATP"/>
    <property type="match status" value="1"/>
</dbReference>
<keyword evidence="16" id="KW-0829">Tyrosine-protein kinase</keyword>
<dbReference type="Pfam" id="PF25305">
    <property type="entry name" value="Ig_PDGFR_d4"/>
    <property type="match status" value="1"/>
</dbReference>
<evidence type="ECO:0000313" key="31">
    <source>
        <dbReference type="Proteomes" id="UP000694383"/>
    </source>
</evidence>
<keyword evidence="8 26" id="KW-0812">Transmembrane</keyword>
<dbReference type="InterPro" id="IPR000719">
    <property type="entry name" value="Prot_kinase_dom"/>
</dbReference>
<evidence type="ECO:0000256" key="21">
    <source>
        <dbReference type="ARBA" id="ARBA00051243"/>
    </source>
</evidence>
<dbReference type="GO" id="GO:0060326">
    <property type="term" value="P:cell chemotaxis"/>
    <property type="evidence" value="ECO:0007669"/>
    <property type="project" value="TreeGrafter"/>
</dbReference>
<dbReference type="PROSITE" id="PS00240">
    <property type="entry name" value="RECEPTOR_TYR_KIN_III"/>
    <property type="match status" value="1"/>
</dbReference>
<dbReference type="SUPFAM" id="SSF48726">
    <property type="entry name" value="Immunoglobulin"/>
    <property type="match status" value="1"/>
</dbReference>
<keyword evidence="10 23" id="KW-0547">Nucleotide-binding</keyword>
<reference evidence="30" key="1">
    <citation type="submission" date="2025-08" db="UniProtKB">
        <authorList>
            <consortium name="Ensembl"/>
        </authorList>
    </citation>
    <scope>IDENTIFICATION</scope>
</reference>
<dbReference type="EC" id="2.7.10.1" evidence="2"/>
<evidence type="ECO:0000256" key="16">
    <source>
        <dbReference type="ARBA" id="ARBA00023137"/>
    </source>
</evidence>
<keyword evidence="20 26" id="KW-0393">Immunoglobulin domain</keyword>
<dbReference type="GO" id="GO:0005019">
    <property type="term" value="F:platelet-derived growth factor beta-receptor activity"/>
    <property type="evidence" value="ECO:0007669"/>
    <property type="project" value="TreeGrafter"/>
</dbReference>
<dbReference type="InterPro" id="IPR007110">
    <property type="entry name" value="Ig-like_dom"/>
</dbReference>
<name>A0A8C7ZM78_9TELE</name>
<dbReference type="Gene3D" id="3.30.200.20">
    <property type="entry name" value="Phosphorylase Kinase, domain 1"/>
    <property type="match status" value="1"/>
</dbReference>
<dbReference type="AlphaFoldDB" id="A0A8C7ZM78"/>
<evidence type="ECO:0000256" key="9">
    <source>
        <dbReference type="ARBA" id="ARBA00022737"/>
    </source>
</evidence>
<keyword evidence="24" id="KW-0460">Magnesium</keyword>
<keyword evidence="7" id="KW-0808">Transferase</keyword>
<dbReference type="GO" id="GO:0043235">
    <property type="term" value="C:receptor complex"/>
    <property type="evidence" value="ECO:0007669"/>
    <property type="project" value="TreeGrafter"/>
</dbReference>
<evidence type="ECO:0000256" key="19">
    <source>
        <dbReference type="ARBA" id="ARBA00023180"/>
    </source>
</evidence>
<keyword evidence="6" id="KW-0597">Phosphoprotein</keyword>
<evidence type="ECO:0000256" key="1">
    <source>
        <dbReference type="ARBA" id="ARBA00004251"/>
    </source>
</evidence>
<keyword evidence="5" id="KW-0145">Chemotaxis</keyword>
<accession>A0A8C7ZM78</accession>
<dbReference type="Gene3D" id="2.60.40.10">
    <property type="entry name" value="Immunoglobulins"/>
    <property type="match status" value="2"/>
</dbReference>
<protein>
    <recommendedName>
        <fullName evidence="2">receptor protein-tyrosine kinase</fullName>
        <ecNumber evidence="2">2.7.10.1</ecNumber>
    </recommendedName>
</protein>
<feature type="binding site" evidence="24">
    <location>
        <position position="484"/>
    </location>
    <ligand>
        <name>Mg(2+)</name>
        <dbReference type="ChEBI" id="CHEBI:18420"/>
    </ligand>
</feature>
<comment type="subcellular location">
    <subcellularLocation>
        <location evidence="1">Cell membrane</location>
        <topology evidence="1">Single-pass type I membrane protein</topology>
    </subcellularLocation>
    <subcellularLocation>
        <location evidence="26">Membrane</location>
        <topology evidence="26">Single-pass type I membrane protein</topology>
    </subcellularLocation>
</comment>
<evidence type="ECO:0000259" key="28">
    <source>
        <dbReference type="PROSITE" id="PS50011"/>
    </source>
</evidence>
<keyword evidence="31" id="KW-1185">Reference proteome</keyword>
<dbReference type="InterPro" id="IPR020635">
    <property type="entry name" value="Tyr_kinase_cat_dom"/>
</dbReference>
<feature type="active site" description="Proton acceptor" evidence="22">
    <location>
        <position position="479"/>
    </location>
</feature>
<dbReference type="FunFam" id="2.60.40.10:FF:000223">
    <property type="entry name" value="Platelet-derived growth factor receptor beta"/>
    <property type="match status" value="1"/>
</dbReference>
<keyword evidence="24" id="KW-0479">Metal-binding</keyword>
<keyword evidence="4" id="KW-1003">Cell membrane</keyword>
<keyword evidence="9" id="KW-0677">Repeat</keyword>
<evidence type="ECO:0000256" key="17">
    <source>
        <dbReference type="ARBA" id="ARBA00023157"/>
    </source>
</evidence>
<feature type="domain" description="Protein kinase" evidence="28">
    <location>
        <begin position="265"/>
        <end position="616"/>
    </location>
</feature>
<keyword evidence="15 27" id="KW-0472">Membrane</keyword>
<reference evidence="30" key="2">
    <citation type="submission" date="2025-09" db="UniProtKB">
        <authorList>
            <consortium name="Ensembl"/>
        </authorList>
    </citation>
    <scope>IDENTIFICATION</scope>
</reference>
<dbReference type="GO" id="GO:0005886">
    <property type="term" value="C:plasma membrane"/>
    <property type="evidence" value="ECO:0007669"/>
    <property type="project" value="UniProtKB-SubCell"/>
</dbReference>
<dbReference type="InterPro" id="IPR013783">
    <property type="entry name" value="Ig-like_fold"/>
</dbReference>
<dbReference type="PROSITE" id="PS00109">
    <property type="entry name" value="PROTEIN_KINASE_TYR"/>
    <property type="match status" value="1"/>
</dbReference>
<evidence type="ECO:0000256" key="23">
    <source>
        <dbReference type="PIRSR" id="PIRSR000615-2"/>
    </source>
</evidence>
<dbReference type="SUPFAM" id="SSF56112">
    <property type="entry name" value="Protein kinase-like (PK-like)"/>
    <property type="match status" value="1"/>
</dbReference>
<feature type="domain" description="Ig-like" evidence="29">
    <location>
        <begin position="16"/>
        <end position="102"/>
    </location>
</feature>
<organism evidence="30 31">
    <name type="scientific">Oryzias sinensis</name>
    <name type="common">Chinese medaka</name>
    <dbReference type="NCBI Taxonomy" id="183150"/>
    <lineage>
        <taxon>Eukaryota</taxon>
        <taxon>Metazoa</taxon>
        <taxon>Chordata</taxon>
        <taxon>Craniata</taxon>
        <taxon>Vertebrata</taxon>
        <taxon>Euteleostomi</taxon>
        <taxon>Actinopterygii</taxon>
        <taxon>Neopterygii</taxon>
        <taxon>Teleostei</taxon>
        <taxon>Neoteleostei</taxon>
        <taxon>Acanthomorphata</taxon>
        <taxon>Ovalentaria</taxon>
        <taxon>Atherinomorphae</taxon>
        <taxon>Beloniformes</taxon>
        <taxon>Adrianichthyidae</taxon>
        <taxon>Oryziinae</taxon>
        <taxon>Oryzias</taxon>
    </lineage>
</organism>
<keyword evidence="18 26" id="KW-0675">Receptor</keyword>
<keyword evidence="13" id="KW-0832">Ubl conjugation</keyword>
<keyword evidence="14 27" id="KW-1133">Transmembrane helix</keyword>
<evidence type="ECO:0000256" key="6">
    <source>
        <dbReference type="ARBA" id="ARBA00022553"/>
    </source>
</evidence>
<evidence type="ECO:0000256" key="11">
    <source>
        <dbReference type="ARBA" id="ARBA00022777"/>
    </source>
</evidence>
<evidence type="ECO:0000256" key="15">
    <source>
        <dbReference type="ARBA" id="ARBA00023136"/>
    </source>
</evidence>
<keyword evidence="19" id="KW-0325">Glycoprotein</keyword>
<evidence type="ECO:0000256" key="22">
    <source>
        <dbReference type="PIRSR" id="PIRSR000615-1"/>
    </source>
</evidence>
<dbReference type="GO" id="GO:0001667">
    <property type="term" value="P:ameboidal-type cell migration"/>
    <property type="evidence" value="ECO:0007669"/>
    <property type="project" value="UniProtKB-ARBA"/>
</dbReference>
<dbReference type="GO" id="GO:0001525">
    <property type="term" value="P:angiogenesis"/>
    <property type="evidence" value="ECO:0007669"/>
    <property type="project" value="TreeGrafter"/>
</dbReference>
<keyword evidence="11" id="KW-0418">Kinase</keyword>
<dbReference type="PROSITE" id="PS50011">
    <property type="entry name" value="PROTEIN_KINASE_DOM"/>
    <property type="match status" value="1"/>
</dbReference>
<feature type="transmembrane region" description="Helical" evidence="27">
    <location>
        <begin position="188"/>
        <end position="221"/>
    </location>
</feature>
<evidence type="ECO:0000256" key="8">
    <source>
        <dbReference type="ARBA" id="ARBA00022692"/>
    </source>
</evidence>
<evidence type="ECO:0000256" key="27">
    <source>
        <dbReference type="SAM" id="Phobius"/>
    </source>
</evidence>
<evidence type="ECO:0000256" key="10">
    <source>
        <dbReference type="ARBA" id="ARBA00022741"/>
    </source>
</evidence>
<evidence type="ECO:0000256" key="13">
    <source>
        <dbReference type="ARBA" id="ARBA00022843"/>
    </source>
</evidence>
<keyword evidence="3" id="KW-0217">Developmental protein</keyword>
<evidence type="ECO:0000256" key="14">
    <source>
        <dbReference type="ARBA" id="ARBA00022989"/>
    </source>
</evidence>
<feature type="binding site" evidence="24">
    <location>
        <position position="497"/>
    </location>
    <ligand>
        <name>Mg(2+)</name>
        <dbReference type="ChEBI" id="CHEBI:18420"/>
    </ligand>
</feature>
<dbReference type="Gene3D" id="1.10.510.10">
    <property type="entry name" value="Transferase(Phosphotransferase) domain 1"/>
    <property type="match status" value="1"/>
</dbReference>
<evidence type="ECO:0000256" key="20">
    <source>
        <dbReference type="ARBA" id="ARBA00023319"/>
    </source>
</evidence>
<dbReference type="InterPro" id="IPR011009">
    <property type="entry name" value="Kinase-like_dom_sf"/>
</dbReference>
<keyword evidence="17" id="KW-1015">Disulfide bond</keyword>
<dbReference type="Proteomes" id="UP000694383">
    <property type="component" value="Unplaced"/>
</dbReference>
<evidence type="ECO:0000256" key="2">
    <source>
        <dbReference type="ARBA" id="ARBA00011902"/>
    </source>
</evidence>
<dbReference type="Pfam" id="PF07714">
    <property type="entry name" value="PK_Tyr_Ser-Thr"/>
    <property type="match status" value="1"/>
</dbReference>
<dbReference type="InterPro" id="IPR001824">
    <property type="entry name" value="Tyr_kinase_rcpt_3_CS"/>
</dbReference>
<feature type="binding site" evidence="23">
    <location>
        <begin position="347"/>
        <end position="353"/>
    </location>
    <ligand>
        <name>ATP</name>
        <dbReference type="ChEBI" id="CHEBI:30616"/>
    </ligand>
</feature>
<dbReference type="InterPro" id="IPR017441">
    <property type="entry name" value="Protein_kinase_ATP_BS"/>
</dbReference>
<dbReference type="PROSITE" id="PS50835">
    <property type="entry name" value="IG_LIKE"/>
    <property type="match status" value="1"/>
</dbReference>
<sequence>AWLYFCSGARCLEVTPDEKEIVLAKGSELTLTCSGLMETTWEYKKDDVPYFQVVKDQESHQSYQTVNSGVYASVLTLLKVSWQHTGVYQCINRHTKETKEVAVFVADPKVWFVRSDHGMVPKSEETIIPCMVTNPNISVTLHEKSSDMPINGLYVPTEGFKAPLEARTYFCRGKLNGKVKDSQDFNVFSIFALFSQVTVLAAVLALVVIIIMSIIILIAVWRKKPRYEIRWKVIESVSQDGHEYIYVDPIHLPYDLAWEMRRDNLVLGRTLGSGAFGRVVEATAYGLTHSQSSTKVAVKMLKSTARRSETQALMSELKIMSHLGPHLNIVNLLGACTKNGPLYLVTEYCRYGDLVDYLHRNKHTFLQYYAEKNQYDDCLISRGSTPLSQRKGYVSFGSESDGGYMDMSKDEPSIYVPMQEQIDTIKYADIQPFPYESPYHLDLVISDSASLTYEDLLGFSYQVAKGMEFLASKNCVHRDLAARNVLICEGKLVKICDFGLARDIMHDSNYISKGSTFLPLKWMAPESIFHNLYTTLSDVWSYGILLWEIFTLGGTPYPDLPMNEVFYNALKRGYRMAKPPHASDEVHEIMKKCWDEKFEKRPEFSLLVHNVGNIFCVSAHLLQMPSRADIPKMKAAFEDLNYCCDPSGKAGTKTFEELLL</sequence>
<evidence type="ECO:0000256" key="4">
    <source>
        <dbReference type="ARBA" id="ARBA00022475"/>
    </source>
</evidence>
<evidence type="ECO:0000256" key="3">
    <source>
        <dbReference type="ARBA" id="ARBA00022473"/>
    </source>
</evidence>
<evidence type="ECO:0000256" key="12">
    <source>
        <dbReference type="ARBA" id="ARBA00022840"/>
    </source>
</evidence>
<feature type="binding site" evidence="23 25">
    <location>
        <position position="299"/>
    </location>
    <ligand>
        <name>ATP</name>
        <dbReference type="ChEBI" id="CHEBI:30616"/>
    </ligand>
</feature>
<dbReference type="FunFam" id="1.10.510.10:FF:000140">
    <property type="entry name" value="Platelet-derived growth factor receptor beta"/>
    <property type="match status" value="1"/>
</dbReference>
<comment type="similarity">
    <text evidence="26">Belongs to the protein kinase superfamily. Tyr protein kinase family. CSF-1/PDGF receptor subfamily.</text>
</comment>
<feature type="binding site" evidence="23">
    <location>
        <begin position="272"/>
        <end position="279"/>
    </location>
    <ligand>
        <name>ATP</name>
        <dbReference type="ChEBI" id="CHEBI:30616"/>
    </ligand>
</feature>
<dbReference type="PIRSF" id="PIRSF000615">
    <property type="entry name" value="TyrPK_CSF1-R"/>
    <property type="match status" value="1"/>
</dbReference>
<evidence type="ECO:0000256" key="18">
    <source>
        <dbReference type="ARBA" id="ARBA00023170"/>
    </source>
</evidence>
<keyword evidence="12 23" id="KW-0067">ATP-binding</keyword>
<evidence type="ECO:0000256" key="7">
    <source>
        <dbReference type="ARBA" id="ARBA00022679"/>
    </source>
</evidence>
<dbReference type="FunFam" id="3.30.200.20:FF:000025">
    <property type="entry name" value="Platelet-derived growth factor receptor alpha"/>
    <property type="match status" value="1"/>
</dbReference>
<dbReference type="InterPro" id="IPR036179">
    <property type="entry name" value="Ig-like_dom_sf"/>
</dbReference>
<evidence type="ECO:0000259" key="29">
    <source>
        <dbReference type="PROSITE" id="PS50835"/>
    </source>
</evidence>
<evidence type="ECO:0000256" key="26">
    <source>
        <dbReference type="RuleBase" id="RU000311"/>
    </source>
</evidence>
<proteinExistence type="inferred from homology"/>
<evidence type="ECO:0000256" key="24">
    <source>
        <dbReference type="PIRSR" id="PIRSR000615-3"/>
    </source>
</evidence>
<comment type="catalytic activity">
    <reaction evidence="21">
        <text>L-tyrosyl-[protein] + ATP = O-phospho-L-tyrosyl-[protein] + ADP + H(+)</text>
        <dbReference type="Rhea" id="RHEA:10596"/>
        <dbReference type="Rhea" id="RHEA-COMP:10136"/>
        <dbReference type="Rhea" id="RHEA-COMP:20101"/>
        <dbReference type="ChEBI" id="CHEBI:15378"/>
        <dbReference type="ChEBI" id="CHEBI:30616"/>
        <dbReference type="ChEBI" id="CHEBI:46858"/>
        <dbReference type="ChEBI" id="CHEBI:61978"/>
        <dbReference type="ChEBI" id="CHEBI:456216"/>
        <dbReference type="EC" id="2.7.10.1"/>
    </reaction>
</comment>
<dbReference type="InterPro" id="IPR001245">
    <property type="entry name" value="Ser-Thr/Tyr_kinase_cat_dom"/>
</dbReference>